<dbReference type="PANTHER" id="PTHR24421">
    <property type="entry name" value="NITRATE/NITRITE SENSOR PROTEIN NARX-RELATED"/>
    <property type="match status" value="1"/>
</dbReference>
<evidence type="ECO:0000256" key="7">
    <source>
        <dbReference type="ARBA" id="ARBA00022840"/>
    </source>
</evidence>
<dbReference type="InterPro" id="IPR011712">
    <property type="entry name" value="Sig_transdc_His_kin_sub3_dim/P"/>
</dbReference>
<dbReference type="EMBL" id="PDJG01000001">
    <property type="protein sequence ID" value="PFG33345.1"/>
    <property type="molecule type" value="Genomic_DNA"/>
</dbReference>
<keyword evidence="6 12" id="KW-0418">Kinase</keyword>
<dbReference type="Gene3D" id="1.20.5.1930">
    <property type="match status" value="1"/>
</dbReference>
<protein>
    <recommendedName>
        <fullName evidence="2">histidine kinase</fullName>
        <ecNumber evidence="2">2.7.13.3</ecNumber>
    </recommendedName>
</protein>
<dbReference type="Pfam" id="PF23539">
    <property type="entry name" value="DUF7134"/>
    <property type="match status" value="1"/>
</dbReference>
<keyword evidence="5" id="KW-0547">Nucleotide-binding</keyword>
<dbReference type="EC" id="2.7.13.3" evidence="2"/>
<reference evidence="12 13" key="1">
    <citation type="submission" date="2017-10" db="EMBL/GenBank/DDBJ databases">
        <title>Sequencing the genomes of 1000 actinobacteria strains.</title>
        <authorList>
            <person name="Klenk H.-P."/>
        </authorList>
    </citation>
    <scope>NUCLEOTIDE SEQUENCE [LARGE SCALE GENOMIC DNA]</scope>
    <source>
        <strain evidence="12 13">DSM 18966</strain>
    </source>
</reference>
<keyword evidence="9" id="KW-0812">Transmembrane</keyword>
<dbReference type="Gene3D" id="3.30.565.10">
    <property type="entry name" value="Histidine kinase-like ATPase, C-terminal domain"/>
    <property type="match status" value="1"/>
</dbReference>
<evidence type="ECO:0000259" key="11">
    <source>
        <dbReference type="Pfam" id="PF23539"/>
    </source>
</evidence>
<feature type="domain" description="DUF7134" evidence="11">
    <location>
        <begin position="18"/>
        <end position="134"/>
    </location>
</feature>
<sequence length="396" mass="41447">MTSSAPATSFRGLPPAVWLRAHPLVADALLALALLALVVGVRHDEGHVPDEITRMAVVLGGAVLVVRRRYPVAVWAVTLGLAVLGLISAQGTTPVVLPLMVGLYTLASLRPRRVGVLAAGLTAAVLVVTVVLALGSAWASPEPWAALAWSGMPAAIGDAVRSQRAIVAAAQERAIRAEDTREEEAQRRVAEERLRIARELHDVVAHHIAVITVQAGVASHLLDSDAAQARESLDHVRSAGQTVLREMSTILGVLRESPDEDRRPAPGLAGVDELVVDARHAGLAVTLRVSGTPSDLAPVVDLAAHRLVQESLSNARKHGSGSAVLSVAHTAELVTIDVTNPVRADQPVSTPGYGLVGMQERVSTAGGLLTFGPAQDGTFRVHAELPAAPDHERTAS</sequence>
<evidence type="ECO:0000259" key="10">
    <source>
        <dbReference type="Pfam" id="PF07730"/>
    </source>
</evidence>
<evidence type="ECO:0000313" key="13">
    <source>
        <dbReference type="Proteomes" id="UP000225548"/>
    </source>
</evidence>
<dbReference type="Pfam" id="PF07730">
    <property type="entry name" value="HisKA_3"/>
    <property type="match status" value="1"/>
</dbReference>
<name>A0A2A9E4R8_9MICO</name>
<keyword evidence="13" id="KW-1185">Reference proteome</keyword>
<evidence type="ECO:0000256" key="2">
    <source>
        <dbReference type="ARBA" id="ARBA00012438"/>
    </source>
</evidence>
<keyword evidence="9" id="KW-0472">Membrane</keyword>
<evidence type="ECO:0000256" key="8">
    <source>
        <dbReference type="ARBA" id="ARBA00023012"/>
    </source>
</evidence>
<comment type="caution">
    <text evidence="12">The sequence shown here is derived from an EMBL/GenBank/DDBJ whole genome shotgun (WGS) entry which is preliminary data.</text>
</comment>
<feature type="transmembrane region" description="Helical" evidence="9">
    <location>
        <begin position="116"/>
        <end position="138"/>
    </location>
</feature>
<dbReference type="InterPro" id="IPR055558">
    <property type="entry name" value="DUF7134"/>
</dbReference>
<keyword evidence="8" id="KW-0902">Two-component regulatory system</keyword>
<evidence type="ECO:0000313" key="12">
    <source>
        <dbReference type="EMBL" id="PFG33345.1"/>
    </source>
</evidence>
<dbReference type="InterPro" id="IPR036890">
    <property type="entry name" value="HATPase_C_sf"/>
</dbReference>
<dbReference type="Proteomes" id="UP000225548">
    <property type="component" value="Unassembled WGS sequence"/>
</dbReference>
<dbReference type="GO" id="GO:0046983">
    <property type="term" value="F:protein dimerization activity"/>
    <property type="evidence" value="ECO:0007669"/>
    <property type="project" value="InterPro"/>
</dbReference>
<keyword evidence="4" id="KW-0808">Transferase</keyword>
<keyword evidence="3" id="KW-0597">Phosphoprotein</keyword>
<dbReference type="PANTHER" id="PTHR24421:SF10">
    <property type="entry name" value="NITRATE_NITRITE SENSOR PROTEIN NARQ"/>
    <property type="match status" value="1"/>
</dbReference>
<evidence type="ECO:0000256" key="6">
    <source>
        <dbReference type="ARBA" id="ARBA00022777"/>
    </source>
</evidence>
<evidence type="ECO:0000256" key="1">
    <source>
        <dbReference type="ARBA" id="ARBA00000085"/>
    </source>
</evidence>
<evidence type="ECO:0000256" key="3">
    <source>
        <dbReference type="ARBA" id="ARBA00022553"/>
    </source>
</evidence>
<feature type="domain" description="Signal transduction histidine kinase subgroup 3 dimerisation and phosphoacceptor" evidence="10">
    <location>
        <begin position="192"/>
        <end position="257"/>
    </location>
</feature>
<keyword evidence="9" id="KW-1133">Transmembrane helix</keyword>
<feature type="transmembrane region" description="Helical" evidence="9">
    <location>
        <begin position="20"/>
        <end position="40"/>
    </location>
</feature>
<dbReference type="AlphaFoldDB" id="A0A2A9E4R8"/>
<feature type="transmembrane region" description="Helical" evidence="9">
    <location>
        <begin position="76"/>
        <end position="104"/>
    </location>
</feature>
<proteinExistence type="predicted"/>
<dbReference type="RefSeq" id="WP_098454568.1">
    <property type="nucleotide sequence ID" value="NZ_PDJG01000001.1"/>
</dbReference>
<dbReference type="CDD" id="cd16917">
    <property type="entry name" value="HATPase_UhpB-NarQ-NarX-like"/>
    <property type="match status" value="1"/>
</dbReference>
<dbReference type="InterPro" id="IPR050482">
    <property type="entry name" value="Sensor_HK_TwoCompSys"/>
</dbReference>
<gene>
    <name evidence="12" type="ORF">ATL42_1215</name>
</gene>
<accession>A0A2A9E4R8</accession>
<evidence type="ECO:0000256" key="4">
    <source>
        <dbReference type="ARBA" id="ARBA00022679"/>
    </source>
</evidence>
<feature type="transmembrane region" description="Helical" evidence="9">
    <location>
        <begin position="52"/>
        <end position="70"/>
    </location>
</feature>
<comment type="catalytic activity">
    <reaction evidence="1">
        <text>ATP + protein L-histidine = ADP + protein N-phospho-L-histidine.</text>
        <dbReference type="EC" id="2.7.13.3"/>
    </reaction>
</comment>
<evidence type="ECO:0000256" key="9">
    <source>
        <dbReference type="SAM" id="Phobius"/>
    </source>
</evidence>
<dbReference type="OrthoDB" id="227596at2"/>
<keyword evidence="7" id="KW-0067">ATP-binding</keyword>
<evidence type="ECO:0000256" key="5">
    <source>
        <dbReference type="ARBA" id="ARBA00022741"/>
    </source>
</evidence>
<dbReference type="GO" id="GO:0016020">
    <property type="term" value="C:membrane"/>
    <property type="evidence" value="ECO:0007669"/>
    <property type="project" value="InterPro"/>
</dbReference>
<dbReference type="GO" id="GO:0000155">
    <property type="term" value="F:phosphorelay sensor kinase activity"/>
    <property type="evidence" value="ECO:0007669"/>
    <property type="project" value="InterPro"/>
</dbReference>
<dbReference type="GO" id="GO:0005524">
    <property type="term" value="F:ATP binding"/>
    <property type="evidence" value="ECO:0007669"/>
    <property type="project" value="UniProtKB-KW"/>
</dbReference>
<dbReference type="SUPFAM" id="SSF55874">
    <property type="entry name" value="ATPase domain of HSP90 chaperone/DNA topoisomerase II/histidine kinase"/>
    <property type="match status" value="1"/>
</dbReference>
<organism evidence="12 13">
    <name type="scientific">Sanguibacter antarcticus</name>
    <dbReference type="NCBI Taxonomy" id="372484"/>
    <lineage>
        <taxon>Bacteria</taxon>
        <taxon>Bacillati</taxon>
        <taxon>Actinomycetota</taxon>
        <taxon>Actinomycetes</taxon>
        <taxon>Micrococcales</taxon>
        <taxon>Sanguibacteraceae</taxon>
        <taxon>Sanguibacter</taxon>
    </lineage>
</organism>